<gene>
    <name evidence="1" type="ORF">DSM5745_06323</name>
</gene>
<dbReference type="AlphaFoldDB" id="A0A3D8RRB1"/>
<dbReference type="CDD" id="cd05325">
    <property type="entry name" value="carb_red_sniffer_like_SDR_c"/>
    <property type="match status" value="1"/>
</dbReference>
<comment type="caution">
    <text evidence="1">The sequence shown here is derived from an EMBL/GenBank/DDBJ whole genome shotgun (WGS) entry which is preliminary data.</text>
</comment>
<organism evidence="1 2">
    <name type="scientific">Aspergillus mulundensis</name>
    <dbReference type="NCBI Taxonomy" id="1810919"/>
    <lineage>
        <taxon>Eukaryota</taxon>
        <taxon>Fungi</taxon>
        <taxon>Dikarya</taxon>
        <taxon>Ascomycota</taxon>
        <taxon>Pezizomycotina</taxon>
        <taxon>Eurotiomycetes</taxon>
        <taxon>Eurotiomycetidae</taxon>
        <taxon>Eurotiales</taxon>
        <taxon>Aspergillaceae</taxon>
        <taxon>Aspergillus</taxon>
        <taxon>Aspergillus subgen. Nidulantes</taxon>
    </lineage>
</organism>
<dbReference type="Gene3D" id="3.40.50.720">
    <property type="entry name" value="NAD(P)-binding Rossmann-like Domain"/>
    <property type="match status" value="1"/>
</dbReference>
<reference evidence="1 2" key="1">
    <citation type="journal article" date="2018" name="IMA Fungus">
        <title>IMA Genome-F 9: Draft genome sequence of Annulohypoxylon stygium, Aspergillus mulundensis, Berkeleyomyces basicola (syn. Thielaviopsis basicola), Ceratocystis smalleyi, two Cercospora beticola strains, Coleophoma cylindrospora, Fusarium fracticaudum, Phialophora cf. hyalina, and Morchella septimelata.</title>
        <authorList>
            <person name="Wingfield B.D."/>
            <person name="Bills G.F."/>
            <person name="Dong Y."/>
            <person name="Huang W."/>
            <person name="Nel W.J."/>
            <person name="Swalarsk-Parry B.S."/>
            <person name="Vaghefi N."/>
            <person name="Wilken P.M."/>
            <person name="An Z."/>
            <person name="de Beer Z.W."/>
            <person name="De Vos L."/>
            <person name="Chen L."/>
            <person name="Duong T.A."/>
            <person name="Gao Y."/>
            <person name="Hammerbacher A."/>
            <person name="Kikkert J.R."/>
            <person name="Li Y."/>
            <person name="Li H."/>
            <person name="Li K."/>
            <person name="Li Q."/>
            <person name="Liu X."/>
            <person name="Ma X."/>
            <person name="Naidoo K."/>
            <person name="Pethybridge S.J."/>
            <person name="Sun J."/>
            <person name="Steenkamp E.T."/>
            <person name="van der Nest M.A."/>
            <person name="van Wyk S."/>
            <person name="Wingfield M.J."/>
            <person name="Xiong C."/>
            <person name="Yue Q."/>
            <person name="Zhang X."/>
        </authorList>
    </citation>
    <scope>NUCLEOTIDE SEQUENCE [LARGE SCALE GENOMIC DNA]</scope>
    <source>
        <strain evidence="1 2">DSM 5745</strain>
    </source>
</reference>
<dbReference type="InterPro" id="IPR002347">
    <property type="entry name" value="SDR_fam"/>
</dbReference>
<accession>A0A3D8RRB1</accession>
<dbReference type="Proteomes" id="UP000256690">
    <property type="component" value="Unassembled WGS sequence"/>
</dbReference>
<dbReference type="InterPro" id="IPR052184">
    <property type="entry name" value="SDR_enzymes"/>
</dbReference>
<dbReference type="InterPro" id="IPR036291">
    <property type="entry name" value="NAD(P)-bd_dom_sf"/>
</dbReference>
<dbReference type="SUPFAM" id="SSF51735">
    <property type="entry name" value="NAD(P)-binding Rossmann-fold domains"/>
    <property type="match status" value="1"/>
</dbReference>
<evidence type="ECO:0000313" key="2">
    <source>
        <dbReference type="Proteomes" id="UP000256690"/>
    </source>
</evidence>
<sequence>MSTTTANTVYLITGANRGLGLGLVKSLLTRPSTTIIASVRNEEASATLKSELSSITPSQNSTVHIILLSFSADTPTTPSQILNTLATIQNITHIDVLIANAGFAAPMTPALHTTAPDLRSSFETNTIAPLLVFQAIWPLLKSAKSAPKAVFMSSSVGCISAQEPFPGGAYGASRAAGNWLTRAIHLQHEEDGLVAFAMHPGWVRTRAGEFVAREWGVEGGPPESVENSVKGVLEVVDGATRERVGGRFVTYKGEELPW</sequence>
<protein>
    <submittedName>
        <fullName evidence="1">Short chain dehydrogenase family oxidoreductase (JCVI)</fullName>
    </submittedName>
</protein>
<dbReference type="EMBL" id="PVWQ01000007">
    <property type="protein sequence ID" value="RDW76331.1"/>
    <property type="molecule type" value="Genomic_DNA"/>
</dbReference>
<dbReference type="PRINTS" id="PR00081">
    <property type="entry name" value="GDHRDH"/>
</dbReference>
<evidence type="ECO:0000313" key="1">
    <source>
        <dbReference type="EMBL" id="RDW76331.1"/>
    </source>
</evidence>
<dbReference type="RefSeq" id="XP_026602643.1">
    <property type="nucleotide sequence ID" value="XM_026748339.1"/>
</dbReference>
<dbReference type="OrthoDB" id="9876299at2759"/>
<dbReference type="GO" id="GO:0016616">
    <property type="term" value="F:oxidoreductase activity, acting on the CH-OH group of donors, NAD or NADP as acceptor"/>
    <property type="evidence" value="ECO:0007669"/>
    <property type="project" value="TreeGrafter"/>
</dbReference>
<dbReference type="GeneID" id="38116693"/>
<keyword evidence="2" id="KW-1185">Reference proteome</keyword>
<name>A0A3D8RRB1_9EURO</name>
<proteinExistence type="predicted"/>
<dbReference type="PANTHER" id="PTHR45458:SF1">
    <property type="entry name" value="SHORT CHAIN DEHYDROGENASE"/>
    <property type="match status" value="1"/>
</dbReference>
<dbReference type="Pfam" id="PF00106">
    <property type="entry name" value="adh_short"/>
    <property type="match status" value="1"/>
</dbReference>
<dbReference type="PANTHER" id="PTHR45458">
    <property type="entry name" value="SHORT-CHAIN DEHYDROGENASE/REDUCTASE SDR"/>
    <property type="match status" value="1"/>
</dbReference>